<dbReference type="EMBL" id="RCZC01000006">
    <property type="protein sequence ID" value="TPG49745.1"/>
    <property type="molecule type" value="Genomic_DNA"/>
</dbReference>
<dbReference type="InterPro" id="IPR000101">
    <property type="entry name" value="GGT_peptidase"/>
</dbReference>
<keyword evidence="5 11" id="KW-0378">Hydrolase</keyword>
<dbReference type="InterPro" id="IPR043137">
    <property type="entry name" value="GGT_ssub_C"/>
</dbReference>
<dbReference type="GO" id="GO:0103068">
    <property type="term" value="F:leukotriene C4 gamma-glutamyl transferase activity"/>
    <property type="evidence" value="ECO:0007669"/>
    <property type="project" value="UniProtKB-EC"/>
</dbReference>
<dbReference type="EC" id="3.4.19.13" evidence="11"/>
<dbReference type="InterPro" id="IPR043138">
    <property type="entry name" value="GGT_lsub"/>
</dbReference>
<keyword evidence="12" id="KW-0732">Signal</keyword>
<keyword evidence="4 11" id="KW-0808">Transferase</keyword>
<feature type="binding site" evidence="10">
    <location>
        <position position="471"/>
    </location>
    <ligand>
        <name>L-glutamate</name>
        <dbReference type="ChEBI" id="CHEBI:29985"/>
    </ligand>
</feature>
<dbReference type="GO" id="GO:0006751">
    <property type="term" value="P:glutathione catabolic process"/>
    <property type="evidence" value="ECO:0007669"/>
    <property type="project" value="UniProtKB-UniRule"/>
</dbReference>
<evidence type="ECO:0000256" key="1">
    <source>
        <dbReference type="ARBA" id="ARBA00001049"/>
    </source>
</evidence>
<dbReference type="PANTHER" id="PTHR43199:SF1">
    <property type="entry name" value="GLUTATHIONE HYDROLASE PROENZYME"/>
    <property type="match status" value="1"/>
</dbReference>
<comment type="subunit">
    <text evidence="11">This enzyme consists of two polypeptide chains, which are synthesized in precursor form from a single polypeptide.</text>
</comment>
<proteinExistence type="inferred from homology"/>
<comment type="similarity">
    <text evidence="3 11">Belongs to the gamma-glutamyltransferase family.</text>
</comment>
<keyword evidence="7 11" id="KW-0012">Acyltransferase</keyword>
<evidence type="ECO:0000256" key="5">
    <source>
        <dbReference type="ARBA" id="ARBA00022801"/>
    </source>
</evidence>
<accession>A0A502FJV8</accession>
<feature type="chain" id="PRO_5021375273" description="Glutathione hydrolase proenzyme" evidence="12">
    <location>
        <begin position="21"/>
        <end position="582"/>
    </location>
</feature>
<dbReference type="GO" id="GO:0006750">
    <property type="term" value="P:glutathione biosynthetic process"/>
    <property type="evidence" value="ECO:0007669"/>
    <property type="project" value="UniProtKB-KW"/>
</dbReference>
<dbReference type="InterPro" id="IPR051792">
    <property type="entry name" value="GGT_bact"/>
</dbReference>
<feature type="binding site" evidence="10">
    <location>
        <begin position="448"/>
        <end position="449"/>
    </location>
    <ligand>
        <name>L-glutamate</name>
        <dbReference type="ChEBI" id="CHEBI:29985"/>
    </ligand>
</feature>
<evidence type="ECO:0000256" key="11">
    <source>
        <dbReference type="RuleBase" id="RU368036"/>
    </source>
</evidence>
<keyword evidence="11" id="KW-0317">Glutathione biosynthesis</keyword>
<evidence type="ECO:0000256" key="2">
    <source>
        <dbReference type="ARBA" id="ARBA00001089"/>
    </source>
</evidence>
<dbReference type="PRINTS" id="PR01210">
    <property type="entry name" value="GGTRANSPTASE"/>
</dbReference>
<comment type="pathway">
    <text evidence="11">Sulfur metabolism; glutathione metabolism.</text>
</comment>
<feature type="binding site" evidence="10">
    <location>
        <position position="424"/>
    </location>
    <ligand>
        <name>L-glutamate</name>
        <dbReference type="ChEBI" id="CHEBI:29985"/>
    </ligand>
</feature>
<feature type="active site" description="Nucleophile" evidence="9">
    <location>
        <position position="384"/>
    </location>
</feature>
<dbReference type="Proteomes" id="UP000319931">
    <property type="component" value="Unassembled WGS sequence"/>
</dbReference>
<dbReference type="InterPro" id="IPR029055">
    <property type="entry name" value="Ntn_hydrolases_N"/>
</dbReference>
<evidence type="ECO:0000313" key="14">
    <source>
        <dbReference type="Proteomes" id="UP000319931"/>
    </source>
</evidence>
<feature type="binding site" evidence="10">
    <location>
        <position position="98"/>
    </location>
    <ligand>
        <name>L-glutamate</name>
        <dbReference type="ChEBI" id="CHEBI:29985"/>
    </ligand>
</feature>
<dbReference type="RefSeq" id="WP_140851639.1">
    <property type="nucleotide sequence ID" value="NZ_RCZC01000006.1"/>
</dbReference>
<evidence type="ECO:0000256" key="10">
    <source>
        <dbReference type="PIRSR" id="PIRSR600101-2"/>
    </source>
</evidence>
<keyword evidence="6 11" id="KW-0865">Zymogen</keyword>
<dbReference type="AlphaFoldDB" id="A0A502FJV8"/>
<evidence type="ECO:0000256" key="4">
    <source>
        <dbReference type="ARBA" id="ARBA00022679"/>
    </source>
</evidence>
<comment type="caution">
    <text evidence="13">The sequence shown here is derived from an EMBL/GenBank/DDBJ whole genome shotgun (WGS) entry which is preliminary data.</text>
</comment>
<evidence type="ECO:0000256" key="8">
    <source>
        <dbReference type="ARBA" id="ARBA00047417"/>
    </source>
</evidence>
<dbReference type="PANTHER" id="PTHR43199">
    <property type="entry name" value="GLUTATHIONE HYDROLASE"/>
    <property type="match status" value="1"/>
</dbReference>
<dbReference type="Gene3D" id="1.10.246.130">
    <property type="match status" value="1"/>
</dbReference>
<evidence type="ECO:0000256" key="12">
    <source>
        <dbReference type="SAM" id="SignalP"/>
    </source>
</evidence>
<dbReference type="UniPathway" id="UPA00204"/>
<organism evidence="13 14">
    <name type="scientific">Sphingomonas glacialis</name>
    <dbReference type="NCBI Taxonomy" id="658225"/>
    <lineage>
        <taxon>Bacteria</taxon>
        <taxon>Pseudomonadati</taxon>
        <taxon>Pseudomonadota</taxon>
        <taxon>Alphaproteobacteria</taxon>
        <taxon>Sphingomonadales</taxon>
        <taxon>Sphingomonadaceae</taxon>
        <taxon>Sphingomonas</taxon>
    </lineage>
</organism>
<dbReference type="Pfam" id="PF01019">
    <property type="entry name" value="G_glu_transpept"/>
    <property type="match status" value="1"/>
</dbReference>
<sequence>MTRPLVASLLLLITPTIAEARRPAPTPPRALGMVSAADPRAAAAGAEILRKGGSATDAAIATMLVLNVVEPQNSGIGGGSFMLHHDAATSAIAGFDGREAAPAAADPKWFYGPDGKPLPVFAAIPGGRSVGVPGNLRMMALAHQRYGKLPWATLFGPAIKLAQNGFAITPRLHNGLANFGRHIDPWARGHFLAADGKPLPVGTLLKSPEQAALFAAIAKNGPDYFYKGAVAQKIVAAVNTSAQNPSKMTLVDLAGYRAKERAPLCIMYRVYKVCGMAPPSSGGTAVLMILKQLERFDMAGLGKDSPVAWHLFAESERLAYADRDMYLGDPDHVTVPIKGLLDPAYLASRSALISPERSMTSIAAGTPAGAPPRTLAPNADVPGTSDLVAVDRKGNVAEVTTTIESYFGSGLSVDGVMLNNELTDFDFVPAKDGYLVANRVEGGKRPRSSMAPTIVYAPDGKVRIAIGAAGGSTIIAQVAKALVGVLDWKLSAQNAIAMGLLYAPKLDAVAEKGTQLEAMVPALQALGEHIQIAPLGLKANAIERVDGAWVGAADPRSEGVAVREDGQTTQIIRAGALPRPAE</sequence>
<comment type="catalytic activity">
    <reaction evidence="2 11">
        <text>glutathione + H2O = L-cysteinylglycine + L-glutamate</text>
        <dbReference type="Rhea" id="RHEA:28807"/>
        <dbReference type="ChEBI" id="CHEBI:15377"/>
        <dbReference type="ChEBI" id="CHEBI:29985"/>
        <dbReference type="ChEBI" id="CHEBI:57925"/>
        <dbReference type="ChEBI" id="CHEBI:61694"/>
        <dbReference type="EC" id="3.4.19.13"/>
    </reaction>
</comment>
<evidence type="ECO:0000313" key="13">
    <source>
        <dbReference type="EMBL" id="TPG49745.1"/>
    </source>
</evidence>
<name>A0A502FJV8_9SPHN</name>
<dbReference type="SUPFAM" id="SSF56235">
    <property type="entry name" value="N-terminal nucleophile aminohydrolases (Ntn hydrolases)"/>
    <property type="match status" value="1"/>
</dbReference>
<protein>
    <recommendedName>
        <fullName evidence="11">Glutathione hydrolase proenzyme</fullName>
        <ecNumber evidence="11">2.3.2.2</ecNumber>
        <ecNumber evidence="11">3.4.19.13</ecNumber>
    </recommendedName>
    <component>
        <recommendedName>
            <fullName evidence="11">Glutathione hydrolase large chain</fullName>
        </recommendedName>
    </component>
    <component>
        <recommendedName>
            <fullName evidence="11">Glutathione hydrolase small chain</fullName>
        </recommendedName>
    </component>
</protein>
<gene>
    <name evidence="13" type="primary">ggt</name>
    <name evidence="13" type="ORF">EAH76_17845</name>
</gene>
<dbReference type="OrthoDB" id="9781342at2"/>
<evidence type="ECO:0000256" key="7">
    <source>
        <dbReference type="ARBA" id="ARBA00023315"/>
    </source>
</evidence>
<keyword evidence="14" id="KW-1185">Reference proteome</keyword>
<evidence type="ECO:0000256" key="6">
    <source>
        <dbReference type="ARBA" id="ARBA00023145"/>
    </source>
</evidence>
<comment type="catalytic activity">
    <reaction evidence="1 11">
        <text>an S-substituted glutathione + H2O = an S-substituted L-cysteinylglycine + L-glutamate</text>
        <dbReference type="Rhea" id="RHEA:59468"/>
        <dbReference type="ChEBI" id="CHEBI:15377"/>
        <dbReference type="ChEBI" id="CHEBI:29985"/>
        <dbReference type="ChEBI" id="CHEBI:90779"/>
        <dbReference type="ChEBI" id="CHEBI:143103"/>
        <dbReference type="EC" id="3.4.19.13"/>
    </reaction>
</comment>
<comment type="catalytic activity">
    <reaction evidence="8 11">
        <text>an N-terminal (5-L-glutamyl)-[peptide] + an alpha-amino acid = 5-L-glutamyl amino acid + an N-terminal L-alpha-aminoacyl-[peptide]</text>
        <dbReference type="Rhea" id="RHEA:23904"/>
        <dbReference type="Rhea" id="RHEA-COMP:9780"/>
        <dbReference type="Rhea" id="RHEA-COMP:9795"/>
        <dbReference type="ChEBI" id="CHEBI:77644"/>
        <dbReference type="ChEBI" id="CHEBI:78597"/>
        <dbReference type="ChEBI" id="CHEBI:78599"/>
        <dbReference type="ChEBI" id="CHEBI:78608"/>
        <dbReference type="EC" id="2.3.2.2"/>
    </reaction>
</comment>
<dbReference type="NCBIfam" id="TIGR00066">
    <property type="entry name" value="g_glut_trans"/>
    <property type="match status" value="1"/>
</dbReference>
<dbReference type="EC" id="2.3.2.2" evidence="11"/>
<reference evidence="13 14" key="1">
    <citation type="journal article" date="2019" name="Environ. Microbiol.">
        <title>Species interactions and distinct microbial communities in high Arctic permafrost affected cryosols are associated with the CH4 and CO2 gas fluxes.</title>
        <authorList>
            <person name="Altshuler I."/>
            <person name="Hamel J."/>
            <person name="Turney S."/>
            <person name="Magnuson E."/>
            <person name="Levesque R."/>
            <person name="Greer C."/>
            <person name="Whyte L.G."/>
        </authorList>
    </citation>
    <scope>NUCLEOTIDE SEQUENCE [LARGE SCALE GENOMIC DNA]</scope>
    <source>
        <strain evidence="13 14">E6.1</strain>
    </source>
</reference>
<dbReference type="Gene3D" id="3.60.20.40">
    <property type="match status" value="1"/>
</dbReference>
<dbReference type="GO" id="GO:0036374">
    <property type="term" value="F:glutathione hydrolase activity"/>
    <property type="evidence" value="ECO:0007669"/>
    <property type="project" value="UniProtKB-UniRule"/>
</dbReference>
<feature type="signal peptide" evidence="12">
    <location>
        <begin position="1"/>
        <end position="20"/>
    </location>
</feature>
<evidence type="ECO:0000256" key="3">
    <source>
        <dbReference type="ARBA" id="ARBA00009381"/>
    </source>
</evidence>
<evidence type="ECO:0000256" key="9">
    <source>
        <dbReference type="PIRSR" id="PIRSR600101-1"/>
    </source>
</evidence>
<comment type="PTM">
    <text evidence="11">Cleaved by autocatalysis into a large and a small subunit.</text>
</comment>